<reference evidence="3" key="1">
    <citation type="submission" date="2022-10" db="EMBL/GenBank/DDBJ databases">
        <title>The WGS of Solirubrobacter ginsenosidimutans DSM 21036.</title>
        <authorList>
            <person name="Jiang Z."/>
        </authorList>
    </citation>
    <scope>NUCLEOTIDE SEQUENCE</scope>
    <source>
        <strain evidence="3">DSM 21036</strain>
    </source>
</reference>
<sequence>MPKPHWLHRPSPAFLVAVLALSVALGGTSYAAITVTGAQIKDGSVTSRDIRDHTLRAEDFEHQVLAGPQGEKGDAGPAAPQLQAAPAGLASDAPTSDAPTSGEILAGVFDVRGQAVQAGDTFPTTLSFGHKLPAQPTAVRLLADPGFTTPDCQGWGGDPDPAPGVLCIYVDGTGNQPDVRINFAGAANLVELTGTGLAVRATRPGALHAFGGWAYKVP</sequence>
<name>A0A9X3MX19_9ACTN</name>
<evidence type="ECO:0000256" key="2">
    <source>
        <dbReference type="SAM" id="SignalP"/>
    </source>
</evidence>
<evidence type="ECO:0000313" key="4">
    <source>
        <dbReference type="Proteomes" id="UP001149140"/>
    </source>
</evidence>
<dbReference type="Proteomes" id="UP001149140">
    <property type="component" value="Unassembled WGS sequence"/>
</dbReference>
<evidence type="ECO:0000256" key="1">
    <source>
        <dbReference type="SAM" id="MobiDB-lite"/>
    </source>
</evidence>
<organism evidence="3 4">
    <name type="scientific">Solirubrobacter ginsenosidimutans</name>
    <dbReference type="NCBI Taxonomy" id="490573"/>
    <lineage>
        <taxon>Bacteria</taxon>
        <taxon>Bacillati</taxon>
        <taxon>Actinomycetota</taxon>
        <taxon>Thermoleophilia</taxon>
        <taxon>Solirubrobacterales</taxon>
        <taxon>Solirubrobacteraceae</taxon>
        <taxon>Solirubrobacter</taxon>
    </lineage>
</organism>
<accession>A0A9X3MX19</accession>
<protein>
    <submittedName>
        <fullName evidence="3">Uncharacterized protein</fullName>
    </submittedName>
</protein>
<dbReference type="AlphaFoldDB" id="A0A9X3MX19"/>
<dbReference type="RefSeq" id="WP_270043535.1">
    <property type="nucleotide sequence ID" value="NZ_JAPDOD010000032.1"/>
</dbReference>
<feature type="chain" id="PRO_5040939281" evidence="2">
    <location>
        <begin position="32"/>
        <end position="218"/>
    </location>
</feature>
<gene>
    <name evidence="3" type="ORF">OM076_28700</name>
</gene>
<dbReference type="EMBL" id="JAPDOD010000032">
    <property type="protein sequence ID" value="MDA0164284.1"/>
    <property type="molecule type" value="Genomic_DNA"/>
</dbReference>
<proteinExistence type="predicted"/>
<keyword evidence="4" id="KW-1185">Reference proteome</keyword>
<feature type="compositionally biased region" description="Low complexity" evidence="1">
    <location>
        <begin position="75"/>
        <end position="90"/>
    </location>
</feature>
<keyword evidence="2" id="KW-0732">Signal</keyword>
<feature type="signal peptide" evidence="2">
    <location>
        <begin position="1"/>
        <end position="31"/>
    </location>
</feature>
<feature type="region of interest" description="Disordered" evidence="1">
    <location>
        <begin position="67"/>
        <end position="98"/>
    </location>
</feature>
<comment type="caution">
    <text evidence="3">The sequence shown here is derived from an EMBL/GenBank/DDBJ whole genome shotgun (WGS) entry which is preliminary data.</text>
</comment>
<evidence type="ECO:0000313" key="3">
    <source>
        <dbReference type="EMBL" id="MDA0164284.1"/>
    </source>
</evidence>